<feature type="transmembrane region" description="Helical" evidence="1">
    <location>
        <begin position="27"/>
        <end position="47"/>
    </location>
</feature>
<feature type="transmembrane region" description="Helical" evidence="1">
    <location>
        <begin position="264"/>
        <end position="283"/>
    </location>
</feature>
<keyword evidence="1" id="KW-0472">Membrane</keyword>
<protein>
    <submittedName>
        <fullName evidence="3">CAAX prenyl protease-like protein</fullName>
    </submittedName>
</protein>
<keyword evidence="3" id="KW-0645">Protease</keyword>
<evidence type="ECO:0000313" key="4">
    <source>
        <dbReference type="Proteomes" id="UP000294937"/>
    </source>
</evidence>
<keyword evidence="1" id="KW-1133">Transmembrane helix</keyword>
<feature type="transmembrane region" description="Helical" evidence="1">
    <location>
        <begin position="234"/>
        <end position="252"/>
    </location>
</feature>
<dbReference type="GO" id="GO:0006508">
    <property type="term" value="P:proteolysis"/>
    <property type="evidence" value="ECO:0007669"/>
    <property type="project" value="UniProtKB-KW"/>
</dbReference>
<evidence type="ECO:0000256" key="1">
    <source>
        <dbReference type="SAM" id="Phobius"/>
    </source>
</evidence>
<keyword evidence="3" id="KW-0378">Hydrolase</keyword>
<accession>A0A4R3L0F5</accession>
<dbReference type="GO" id="GO:0004175">
    <property type="term" value="F:endopeptidase activity"/>
    <property type="evidence" value="ECO:0007669"/>
    <property type="project" value="UniProtKB-ARBA"/>
</dbReference>
<gene>
    <name evidence="3" type="ORF">EDD58_11053</name>
</gene>
<feature type="transmembrane region" description="Helical" evidence="1">
    <location>
        <begin position="175"/>
        <end position="199"/>
    </location>
</feature>
<organism evidence="3 4">
    <name type="scientific">Hazenella coriacea</name>
    <dbReference type="NCBI Taxonomy" id="1179467"/>
    <lineage>
        <taxon>Bacteria</taxon>
        <taxon>Bacillati</taxon>
        <taxon>Bacillota</taxon>
        <taxon>Bacilli</taxon>
        <taxon>Bacillales</taxon>
        <taxon>Thermoactinomycetaceae</taxon>
        <taxon>Hazenella</taxon>
    </lineage>
</organism>
<sequence>MTQITLSTTHSLSVQQPKNRFHQLRDLSAWVLFIIHLAQRLINFGLFEWTKTDQNTWLIQFTDYLPLWYSVTFSFMDLLSLAATLSFLLFGFLTLFSYEAHLQPYLSLKDLVYYLAWNQIIYLVFFYLLSVLNVISIDPYIINTFFQFFIDISYLVTAIALFWGRFSVIGFRIQIPFRWLWFLLPLFTISGYFFIYFIVDGVITEAVSQLFSLDLGSERMNSIEEDIQHSIEKGWAYILVQWLCIGVIGPINEEILYRGFYQQLFTKRWGALIGILIPSFIFALDHVDIPLFAPLFISGIVFAIFRHLYQSLWAPILLHMVLNTTFLVFDILNYW</sequence>
<dbReference type="OrthoDB" id="9782250at2"/>
<feature type="transmembrane region" description="Helical" evidence="1">
    <location>
        <begin position="111"/>
        <end position="135"/>
    </location>
</feature>
<reference evidence="3 4" key="1">
    <citation type="submission" date="2019-03" db="EMBL/GenBank/DDBJ databases">
        <title>Genomic Encyclopedia of Type Strains, Phase IV (KMG-IV): sequencing the most valuable type-strain genomes for metagenomic binning, comparative biology and taxonomic classification.</title>
        <authorList>
            <person name="Goeker M."/>
        </authorList>
    </citation>
    <scope>NUCLEOTIDE SEQUENCE [LARGE SCALE GENOMIC DNA]</scope>
    <source>
        <strain evidence="3 4">DSM 45707</strain>
    </source>
</reference>
<evidence type="ECO:0000259" key="2">
    <source>
        <dbReference type="Pfam" id="PF02517"/>
    </source>
</evidence>
<proteinExistence type="predicted"/>
<keyword evidence="4" id="KW-1185">Reference proteome</keyword>
<feature type="transmembrane region" description="Helical" evidence="1">
    <location>
        <begin position="141"/>
        <end position="163"/>
    </location>
</feature>
<dbReference type="AlphaFoldDB" id="A0A4R3L0F5"/>
<comment type="caution">
    <text evidence="3">The sequence shown here is derived from an EMBL/GenBank/DDBJ whole genome shotgun (WGS) entry which is preliminary data.</text>
</comment>
<keyword evidence="1" id="KW-0812">Transmembrane</keyword>
<feature type="transmembrane region" description="Helical" evidence="1">
    <location>
        <begin position="312"/>
        <end position="332"/>
    </location>
</feature>
<dbReference type="EMBL" id="SMAG01000010">
    <property type="protein sequence ID" value="TCS92826.1"/>
    <property type="molecule type" value="Genomic_DNA"/>
</dbReference>
<dbReference type="InterPro" id="IPR003675">
    <property type="entry name" value="Rce1/LyrA-like_dom"/>
</dbReference>
<feature type="transmembrane region" description="Helical" evidence="1">
    <location>
        <begin position="67"/>
        <end position="90"/>
    </location>
</feature>
<dbReference type="Pfam" id="PF02517">
    <property type="entry name" value="Rce1-like"/>
    <property type="match status" value="1"/>
</dbReference>
<dbReference type="Proteomes" id="UP000294937">
    <property type="component" value="Unassembled WGS sequence"/>
</dbReference>
<dbReference type="GO" id="GO:0080120">
    <property type="term" value="P:CAAX-box protein maturation"/>
    <property type="evidence" value="ECO:0007669"/>
    <property type="project" value="UniProtKB-ARBA"/>
</dbReference>
<dbReference type="RefSeq" id="WP_131926449.1">
    <property type="nucleotide sequence ID" value="NZ_SMAG01000010.1"/>
</dbReference>
<evidence type="ECO:0000313" key="3">
    <source>
        <dbReference type="EMBL" id="TCS92826.1"/>
    </source>
</evidence>
<name>A0A4R3L0F5_9BACL</name>
<feature type="domain" description="CAAX prenyl protease 2/Lysostaphin resistance protein A-like" evidence="2">
    <location>
        <begin position="238"/>
        <end position="324"/>
    </location>
</feature>